<dbReference type="CDD" id="cd04182">
    <property type="entry name" value="GT_2_like_f"/>
    <property type="match status" value="1"/>
</dbReference>
<proteinExistence type="predicted"/>
<protein>
    <submittedName>
        <fullName evidence="2">Nucleotidyltransferase family protein</fullName>
    </submittedName>
</protein>
<comment type="caution">
    <text evidence="2">The sequence shown here is derived from an EMBL/GenBank/DDBJ whole genome shotgun (WGS) entry which is preliminary data.</text>
</comment>
<dbReference type="PANTHER" id="PTHR43777">
    <property type="entry name" value="MOLYBDENUM COFACTOR CYTIDYLYLTRANSFERASE"/>
    <property type="match status" value="1"/>
</dbReference>
<dbReference type="Gene3D" id="3.90.550.10">
    <property type="entry name" value="Spore Coat Polysaccharide Biosynthesis Protein SpsA, Chain A"/>
    <property type="match status" value="1"/>
</dbReference>
<dbReference type="Pfam" id="PF12804">
    <property type="entry name" value="NTP_transf_3"/>
    <property type="match status" value="1"/>
</dbReference>
<name>A0A9D2DTE3_9FIRM</name>
<dbReference type="InterPro" id="IPR029044">
    <property type="entry name" value="Nucleotide-diphossugar_trans"/>
</dbReference>
<organism evidence="2 3">
    <name type="scientific">Candidatus Blautia faecigallinarum</name>
    <dbReference type="NCBI Taxonomy" id="2838488"/>
    <lineage>
        <taxon>Bacteria</taxon>
        <taxon>Bacillati</taxon>
        <taxon>Bacillota</taxon>
        <taxon>Clostridia</taxon>
        <taxon>Lachnospirales</taxon>
        <taxon>Lachnospiraceae</taxon>
        <taxon>Blautia</taxon>
    </lineage>
</organism>
<reference evidence="2" key="1">
    <citation type="journal article" date="2021" name="PeerJ">
        <title>Extensive microbial diversity within the chicken gut microbiome revealed by metagenomics and culture.</title>
        <authorList>
            <person name="Gilroy R."/>
            <person name="Ravi A."/>
            <person name="Getino M."/>
            <person name="Pursley I."/>
            <person name="Horton D.L."/>
            <person name="Alikhan N.F."/>
            <person name="Baker D."/>
            <person name="Gharbi K."/>
            <person name="Hall N."/>
            <person name="Watson M."/>
            <person name="Adriaenssens E.M."/>
            <person name="Foster-Nyarko E."/>
            <person name="Jarju S."/>
            <person name="Secka A."/>
            <person name="Antonio M."/>
            <person name="Oren A."/>
            <person name="Chaudhuri R.R."/>
            <person name="La Ragione R."/>
            <person name="Hildebrand F."/>
            <person name="Pallen M.J."/>
        </authorList>
    </citation>
    <scope>NUCLEOTIDE SEQUENCE</scope>
    <source>
        <strain evidence="2">14324</strain>
    </source>
</reference>
<evidence type="ECO:0000313" key="2">
    <source>
        <dbReference type="EMBL" id="HIZ22796.1"/>
    </source>
</evidence>
<dbReference type="InterPro" id="IPR025877">
    <property type="entry name" value="MobA-like_NTP_Trfase"/>
</dbReference>
<dbReference type="PANTHER" id="PTHR43777:SF1">
    <property type="entry name" value="MOLYBDENUM COFACTOR CYTIDYLYLTRANSFERASE"/>
    <property type="match status" value="1"/>
</dbReference>
<feature type="domain" description="MobA-like NTP transferase" evidence="1">
    <location>
        <begin position="6"/>
        <end position="171"/>
    </location>
</feature>
<dbReference type="EMBL" id="DXBU01000114">
    <property type="protein sequence ID" value="HIZ22796.1"/>
    <property type="molecule type" value="Genomic_DNA"/>
</dbReference>
<accession>A0A9D2DTE3</accession>
<dbReference type="Proteomes" id="UP000824041">
    <property type="component" value="Unassembled WGS sequence"/>
</dbReference>
<evidence type="ECO:0000313" key="3">
    <source>
        <dbReference type="Proteomes" id="UP000824041"/>
    </source>
</evidence>
<dbReference type="AlphaFoldDB" id="A0A9D2DTE3"/>
<dbReference type="GO" id="GO:0016779">
    <property type="term" value="F:nucleotidyltransferase activity"/>
    <property type="evidence" value="ECO:0007669"/>
    <property type="project" value="UniProtKB-ARBA"/>
</dbReference>
<dbReference type="SUPFAM" id="SSF53448">
    <property type="entry name" value="Nucleotide-diphospho-sugar transferases"/>
    <property type="match status" value="1"/>
</dbReference>
<sequence>MKLALIMLAAGNSRRFHSNKLLYRIEGAPMYRRILDKLLKVKKRLEEERSGLAVSITIVTQYEEIGKAGEQEGVKVLYNPHPNEGISSSIKLGIKGNREADACLFTVSDQPWLKEDTIRELAELFLDSGKGMACVSREGKLGNPCIFSGKYFPELLSLTGDTGGRAVLAARREDAAVLKVKDKRELVDLDRPKDFLAEKK</sequence>
<gene>
    <name evidence="2" type="ORF">IAA21_08390</name>
</gene>
<evidence type="ECO:0000259" key="1">
    <source>
        <dbReference type="Pfam" id="PF12804"/>
    </source>
</evidence>
<reference evidence="2" key="2">
    <citation type="submission" date="2021-04" db="EMBL/GenBank/DDBJ databases">
        <authorList>
            <person name="Gilroy R."/>
        </authorList>
    </citation>
    <scope>NUCLEOTIDE SEQUENCE</scope>
    <source>
        <strain evidence="2">14324</strain>
    </source>
</reference>